<dbReference type="InterPro" id="IPR036236">
    <property type="entry name" value="Znf_C2H2_sf"/>
</dbReference>
<evidence type="ECO:0000256" key="9">
    <source>
        <dbReference type="PROSITE-ProRule" id="PRU00042"/>
    </source>
</evidence>
<dbReference type="EMBL" id="JADGJH010001885">
    <property type="protein sequence ID" value="KAJ3107926.1"/>
    <property type="molecule type" value="Genomic_DNA"/>
</dbReference>
<dbReference type="GO" id="GO:1990527">
    <property type="term" value="C:Tec1p-Ste12p-Dig1p complex"/>
    <property type="evidence" value="ECO:0007669"/>
    <property type="project" value="TreeGrafter"/>
</dbReference>
<feature type="region of interest" description="Disordered" evidence="10">
    <location>
        <begin position="592"/>
        <end position="613"/>
    </location>
</feature>
<keyword evidence="7" id="KW-0539">Nucleus</keyword>
<feature type="compositionally biased region" description="Low complexity" evidence="10">
    <location>
        <begin position="592"/>
        <end position="610"/>
    </location>
</feature>
<feature type="region of interest" description="Disordered" evidence="10">
    <location>
        <begin position="403"/>
        <end position="427"/>
    </location>
</feature>
<dbReference type="GO" id="GO:0003700">
    <property type="term" value="F:DNA-binding transcription factor activity"/>
    <property type="evidence" value="ECO:0007669"/>
    <property type="project" value="InterPro"/>
</dbReference>
<evidence type="ECO:0000256" key="10">
    <source>
        <dbReference type="SAM" id="MobiDB-lite"/>
    </source>
</evidence>
<dbReference type="FunFam" id="3.30.160.60:FF:002343">
    <property type="entry name" value="Zinc finger protein 33A"/>
    <property type="match status" value="1"/>
</dbReference>
<dbReference type="PANTHER" id="PTHR47427:SF1">
    <property type="entry name" value="PROTEIN STE12"/>
    <property type="match status" value="1"/>
</dbReference>
<evidence type="ECO:0000256" key="5">
    <source>
        <dbReference type="ARBA" id="ARBA00023015"/>
    </source>
</evidence>
<gene>
    <name evidence="12" type="primary">STE12</name>
    <name evidence="12" type="ORF">HK100_003510</name>
</gene>
<comment type="subcellular location">
    <subcellularLocation>
        <location evidence="1">Nucleus</location>
    </subcellularLocation>
</comment>
<keyword evidence="13" id="KW-1185">Reference proteome</keyword>
<feature type="domain" description="C2H2-type" evidence="11">
    <location>
        <begin position="478"/>
        <end position="505"/>
    </location>
</feature>
<dbReference type="GO" id="GO:0008270">
    <property type="term" value="F:zinc ion binding"/>
    <property type="evidence" value="ECO:0007669"/>
    <property type="project" value="UniProtKB-KW"/>
</dbReference>
<comment type="caution">
    <text evidence="12">The sequence shown here is derived from an EMBL/GenBank/DDBJ whole genome shotgun (WGS) entry which is preliminary data.</text>
</comment>
<dbReference type="Pfam" id="PF00096">
    <property type="entry name" value="zf-C2H2"/>
    <property type="match status" value="2"/>
</dbReference>
<proteinExistence type="inferred from homology"/>
<dbReference type="InterPro" id="IPR052127">
    <property type="entry name" value="STE12_transcription_factor"/>
</dbReference>
<evidence type="ECO:0000256" key="1">
    <source>
        <dbReference type="ARBA" id="ARBA00004123"/>
    </source>
</evidence>
<dbReference type="GO" id="GO:1990526">
    <property type="term" value="C:Ste12p-Dig1p-Dig2p complex"/>
    <property type="evidence" value="ECO:0007669"/>
    <property type="project" value="TreeGrafter"/>
</dbReference>
<protein>
    <submittedName>
        <fullName evidence="12">Homeodomain transcription factor ste12</fullName>
    </submittedName>
</protein>
<dbReference type="SMART" id="SM00424">
    <property type="entry name" value="STE"/>
    <property type="match status" value="1"/>
</dbReference>
<keyword evidence="4" id="KW-0862">Zinc</keyword>
<dbReference type="InterPro" id="IPR013087">
    <property type="entry name" value="Znf_C2H2_type"/>
</dbReference>
<keyword evidence="12" id="KW-0238">DNA-binding</keyword>
<evidence type="ECO:0000256" key="3">
    <source>
        <dbReference type="ARBA" id="ARBA00022771"/>
    </source>
</evidence>
<organism evidence="12 13">
    <name type="scientific">Physocladia obscura</name>
    <dbReference type="NCBI Taxonomy" id="109957"/>
    <lineage>
        <taxon>Eukaryota</taxon>
        <taxon>Fungi</taxon>
        <taxon>Fungi incertae sedis</taxon>
        <taxon>Chytridiomycota</taxon>
        <taxon>Chytridiomycota incertae sedis</taxon>
        <taxon>Chytridiomycetes</taxon>
        <taxon>Chytridiales</taxon>
        <taxon>Chytriomycetaceae</taxon>
        <taxon>Physocladia</taxon>
    </lineage>
</organism>
<evidence type="ECO:0000256" key="8">
    <source>
        <dbReference type="ARBA" id="ARBA00024345"/>
    </source>
</evidence>
<dbReference type="Pfam" id="PF02200">
    <property type="entry name" value="STE"/>
    <property type="match status" value="1"/>
</dbReference>
<dbReference type="PROSITE" id="PS00028">
    <property type="entry name" value="ZINC_FINGER_C2H2_1"/>
    <property type="match status" value="2"/>
</dbReference>
<evidence type="ECO:0000259" key="11">
    <source>
        <dbReference type="PROSITE" id="PS50157"/>
    </source>
</evidence>
<dbReference type="SUPFAM" id="SSF57667">
    <property type="entry name" value="beta-beta-alpha zinc fingers"/>
    <property type="match status" value="1"/>
</dbReference>
<dbReference type="PROSITE" id="PS50157">
    <property type="entry name" value="ZINC_FINGER_C2H2_2"/>
    <property type="match status" value="2"/>
</dbReference>
<dbReference type="Gene3D" id="3.30.160.60">
    <property type="entry name" value="Classic Zinc Finger"/>
    <property type="match status" value="2"/>
</dbReference>
<reference evidence="12" key="1">
    <citation type="submission" date="2020-05" db="EMBL/GenBank/DDBJ databases">
        <title>Phylogenomic resolution of chytrid fungi.</title>
        <authorList>
            <person name="Stajich J.E."/>
            <person name="Amses K."/>
            <person name="Simmons R."/>
            <person name="Seto K."/>
            <person name="Myers J."/>
            <person name="Bonds A."/>
            <person name="Quandt C.A."/>
            <person name="Barry K."/>
            <person name="Liu P."/>
            <person name="Grigoriev I."/>
            <person name="Longcore J.E."/>
            <person name="James T.Y."/>
        </authorList>
    </citation>
    <scope>NUCLEOTIDE SEQUENCE</scope>
    <source>
        <strain evidence="12">JEL0513</strain>
    </source>
</reference>
<comment type="similarity">
    <text evidence="8">Belongs to the STE12 transcription factor family.</text>
</comment>
<keyword evidence="6" id="KW-0804">Transcription</keyword>
<feature type="region of interest" description="Disordered" evidence="10">
    <location>
        <begin position="1"/>
        <end position="20"/>
    </location>
</feature>
<dbReference type="Proteomes" id="UP001211907">
    <property type="component" value="Unassembled WGS sequence"/>
</dbReference>
<sequence length="763" mass="86573">MSSETKRTHRKRARLSDTTDNEASLVGGEVLNATVVSVSTNDSIFPYENIGASKQLQLPLVTVEQAIEAVDANLESNRFLSNDASQIQISTDLERLKLFLVTAPSNFLQGQLIKRHKLPTGDTIACVFWNNLYHITGTDIVKALAFRFSAFGRPVIMQKKFEEGVFSDLRNLKPGIDATLEEPRSPLLDFLFKSSCIRTQKKQKVFYWFSVPHDRLFMDALERDLKREGNGQETMTKPIPLLSAEDTLGLARQHCLPTFAVLESSNLATPNNLSRQESQASVLGMTISDIPQFNEKSSLQHEMLHQALNVVAAQNSPFLESANLSYQQPHQHATPSYLPHTPSPNLQHINLRPSQLIAGHFVPSQIDLSRRQSLDVSSFRQHYASSSASVSPQQQPLTVTAPMSLLEGSPNYKSRSRNRVTPSSLTIGSGKNLSVSSEMQNKGEKRIFTCGAFGCGQNFKRFEHLRRHFRLHTGEKPYLCEYCGKTFTRIDGLSSHLRIHGMTQSEIGAVVRTQALTDDVHTSPSTSDQYQQQFVQHDQCIQQPQSEISQNGFVDQQYEQQQEQTQYNPQVLQYQFQQDNNQNQEQHYRTYQHQHYQSYQQSPYHQQQQQHSEDLPDLIQESAPFQSPDNLILMTPLSMMAASNAIYRQQQLQQHQAYQEQNNFPNALEQHIQYRSQQGQQQQHHHQQQQQLRINSNEEFSTFFDIDEDVSPSVLNLPEFLASELPADNSGSVFKAEADAVISNMAGQKRSAVQSLECEIRLI</sequence>
<evidence type="ECO:0000256" key="7">
    <source>
        <dbReference type="ARBA" id="ARBA00023242"/>
    </source>
</evidence>
<keyword evidence="12" id="KW-0371">Homeobox</keyword>
<feature type="domain" description="C2H2-type" evidence="11">
    <location>
        <begin position="448"/>
        <end position="477"/>
    </location>
</feature>
<dbReference type="AlphaFoldDB" id="A0AAD5SWL5"/>
<evidence type="ECO:0000256" key="4">
    <source>
        <dbReference type="ARBA" id="ARBA00022833"/>
    </source>
</evidence>
<evidence type="ECO:0000256" key="2">
    <source>
        <dbReference type="ARBA" id="ARBA00022723"/>
    </source>
</evidence>
<keyword evidence="3 9" id="KW-0863">Zinc-finger</keyword>
<keyword evidence="5" id="KW-0805">Transcription regulation</keyword>
<dbReference type="GO" id="GO:0003677">
    <property type="term" value="F:DNA binding"/>
    <property type="evidence" value="ECO:0007669"/>
    <property type="project" value="UniProtKB-KW"/>
</dbReference>
<dbReference type="SMART" id="SM00355">
    <property type="entry name" value="ZnF_C2H2"/>
    <property type="match status" value="2"/>
</dbReference>
<name>A0AAD5SWL5_9FUNG</name>
<accession>A0AAD5SWL5</accession>
<dbReference type="InterPro" id="IPR003120">
    <property type="entry name" value="Ste12"/>
</dbReference>
<evidence type="ECO:0000256" key="6">
    <source>
        <dbReference type="ARBA" id="ARBA00023163"/>
    </source>
</evidence>
<keyword evidence="2" id="KW-0479">Metal-binding</keyword>
<evidence type="ECO:0000313" key="13">
    <source>
        <dbReference type="Proteomes" id="UP001211907"/>
    </source>
</evidence>
<dbReference type="PANTHER" id="PTHR47427">
    <property type="entry name" value="PROTEIN STE12"/>
    <property type="match status" value="1"/>
</dbReference>
<dbReference type="GO" id="GO:0005634">
    <property type="term" value="C:nucleus"/>
    <property type="evidence" value="ECO:0007669"/>
    <property type="project" value="UniProtKB-SubCell"/>
</dbReference>
<evidence type="ECO:0000313" key="12">
    <source>
        <dbReference type="EMBL" id="KAJ3107926.1"/>
    </source>
</evidence>